<comment type="pathway">
    <text evidence="1">Cofactor biosynthesis; molybdopterin biosynthesis.</text>
</comment>
<dbReference type="Proteomes" id="UP000321248">
    <property type="component" value="Unassembled WGS sequence"/>
</dbReference>
<protein>
    <recommendedName>
        <fullName evidence="10">Molybdopterin-synthase adenylyltransferase</fullName>
        <ecNumber evidence="9">2.7.7.80</ecNumber>
    </recommendedName>
    <alternativeName>
        <fullName evidence="13">MoaD protein adenylase</fullName>
    </alternativeName>
    <alternativeName>
        <fullName evidence="11">Molybdopterin-converting factor subunit 1 adenylase</fullName>
    </alternativeName>
    <alternativeName>
        <fullName evidence="12">Sulfur carrier protein MoaD adenylyltransferase</fullName>
    </alternativeName>
</protein>
<proteinExistence type="inferred from homology"/>
<dbReference type="InterPro" id="IPR000594">
    <property type="entry name" value="ThiF_NAD_FAD-bd"/>
</dbReference>
<keyword evidence="3" id="KW-0808">Transferase</keyword>
<evidence type="ECO:0000256" key="7">
    <source>
        <dbReference type="ARBA" id="ARBA00055169"/>
    </source>
</evidence>
<dbReference type="InterPro" id="IPR036873">
    <property type="entry name" value="Rhodanese-like_dom_sf"/>
</dbReference>
<dbReference type="NCBIfam" id="NF006444">
    <property type="entry name" value="PRK08762.1"/>
    <property type="match status" value="1"/>
</dbReference>
<dbReference type="NCBIfam" id="NF004281">
    <property type="entry name" value="PRK05690.1"/>
    <property type="match status" value="1"/>
</dbReference>
<evidence type="ECO:0000313" key="15">
    <source>
        <dbReference type="EMBL" id="TXK62389.1"/>
    </source>
</evidence>
<evidence type="ECO:0000256" key="11">
    <source>
        <dbReference type="ARBA" id="ARBA00075110"/>
    </source>
</evidence>
<comment type="similarity">
    <text evidence="2">Belongs to the HesA/MoeB/ThiF family.</text>
</comment>
<comment type="function">
    <text evidence="7">Catalyzes the adenylation by ATP of the carboxyl group of the C-terminal glycine of sulfur carrier protein MoaD.</text>
</comment>
<dbReference type="SUPFAM" id="SSF52821">
    <property type="entry name" value="Rhodanese/Cell cycle control phosphatase"/>
    <property type="match status" value="1"/>
</dbReference>
<dbReference type="GO" id="GO:0004792">
    <property type="term" value="F:thiosulfate-cyanide sulfurtransferase activity"/>
    <property type="evidence" value="ECO:0007669"/>
    <property type="project" value="TreeGrafter"/>
</dbReference>
<keyword evidence="5" id="KW-0067">ATP-binding</keyword>
<dbReference type="EMBL" id="VRTS01000005">
    <property type="protein sequence ID" value="TXK62389.1"/>
    <property type="molecule type" value="Genomic_DNA"/>
</dbReference>
<dbReference type="GO" id="GO:0008641">
    <property type="term" value="F:ubiquitin-like modifier activating enzyme activity"/>
    <property type="evidence" value="ECO:0007669"/>
    <property type="project" value="InterPro"/>
</dbReference>
<dbReference type="InterPro" id="IPR001763">
    <property type="entry name" value="Rhodanese-like_dom"/>
</dbReference>
<dbReference type="Pfam" id="PF00581">
    <property type="entry name" value="Rhodanese"/>
    <property type="match status" value="1"/>
</dbReference>
<dbReference type="GO" id="GO:0061605">
    <property type="term" value="F:molybdopterin-synthase adenylyltransferase activity"/>
    <property type="evidence" value="ECO:0007669"/>
    <property type="project" value="UniProtKB-EC"/>
</dbReference>
<keyword evidence="15" id="KW-0548">Nucleotidyltransferase</keyword>
<evidence type="ECO:0000256" key="8">
    <source>
        <dbReference type="ARBA" id="ARBA00063809"/>
    </source>
</evidence>
<dbReference type="Pfam" id="PF00899">
    <property type="entry name" value="ThiF"/>
    <property type="match status" value="1"/>
</dbReference>
<evidence type="ECO:0000313" key="16">
    <source>
        <dbReference type="Proteomes" id="UP000321248"/>
    </source>
</evidence>
<evidence type="ECO:0000256" key="1">
    <source>
        <dbReference type="ARBA" id="ARBA00005046"/>
    </source>
</evidence>
<evidence type="ECO:0000256" key="5">
    <source>
        <dbReference type="ARBA" id="ARBA00022840"/>
    </source>
</evidence>
<evidence type="ECO:0000256" key="3">
    <source>
        <dbReference type="ARBA" id="ARBA00022679"/>
    </source>
</evidence>
<dbReference type="PROSITE" id="PS50206">
    <property type="entry name" value="RHODANESE_3"/>
    <property type="match status" value="1"/>
</dbReference>
<evidence type="ECO:0000256" key="10">
    <source>
        <dbReference type="ARBA" id="ARBA00073635"/>
    </source>
</evidence>
<dbReference type="AlphaFoldDB" id="A0A5C8KQ27"/>
<evidence type="ECO:0000259" key="14">
    <source>
        <dbReference type="PROSITE" id="PS50206"/>
    </source>
</evidence>
<dbReference type="GO" id="GO:0005524">
    <property type="term" value="F:ATP binding"/>
    <property type="evidence" value="ECO:0007669"/>
    <property type="project" value="UniProtKB-KW"/>
</dbReference>
<dbReference type="CDD" id="cd00757">
    <property type="entry name" value="ThiF_MoeB_HesA_family"/>
    <property type="match status" value="1"/>
</dbReference>
<comment type="caution">
    <text evidence="15">The sequence shown here is derived from an EMBL/GenBank/DDBJ whole genome shotgun (WGS) entry which is preliminary data.</text>
</comment>
<dbReference type="SUPFAM" id="SSF69572">
    <property type="entry name" value="Activating enzymes of the ubiquitin-like proteins"/>
    <property type="match status" value="1"/>
</dbReference>
<dbReference type="RefSeq" id="WP_147891808.1">
    <property type="nucleotide sequence ID" value="NZ_VRTS01000005.1"/>
</dbReference>
<evidence type="ECO:0000256" key="2">
    <source>
        <dbReference type="ARBA" id="ARBA00009919"/>
    </source>
</evidence>
<dbReference type="Gene3D" id="3.40.250.10">
    <property type="entry name" value="Rhodanese-like domain"/>
    <property type="match status" value="1"/>
</dbReference>
<accession>A0A5C8KQ27</accession>
<dbReference type="Gene3D" id="3.40.50.720">
    <property type="entry name" value="NAD(P)-binding Rossmann-like Domain"/>
    <property type="match status" value="1"/>
</dbReference>
<evidence type="ECO:0000256" key="13">
    <source>
        <dbReference type="ARBA" id="ARBA00078531"/>
    </source>
</evidence>
<comment type="subunit">
    <text evidence="8">Homodimer. Forms a stable heterotetrameric complex of 2 MoeB and 2 MoaD during adenylation of MoaD.</text>
</comment>
<comment type="catalytic activity">
    <reaction evidence="6">
        <text>[molybdopterin-synthase sulfur-carrier protein]-C-terminal Gly-Gly + ATP + H(+) = [molybdopterin-synthase sulfur-carrier protein]-C-terminal Gly-Gly-AMP + diphosphate</text>
        <dbReference type="Rhea" id="RHEA:43616"/>
        <dbReference type="Rhea" id="RHEA-COMP:12159"/>
        <dbReference type="Rhea" id="RHEA-COMP:12202"/>
        <dbReference type="ChEBI" id="CHEBI:15378"/>
        <dbReference type="ChEBI" id="CHEBI:30616"/>
        <dbReference type="ChEBI" id="CHEBI:33019"/>
        <dbReference type="ChEBI" id="CHEBI:90618"/>
        <dbReference type="ChEBI" id="CHEBI:90778"/>
        <dbReference type="EC" id="2.7.7.80"/>
    </reaction>
</comment>
<dbReference type="GO" id="GO:0005829">
    <property type="term" value="C:cytosol"/>
    <property type="evidence" value="ECO:0007669"/>
    <property type="project" value="TreeGrafter"/>
</dbReference>
<evidence type="ECO:0000256" key="4">
    <source>
        <dbReference type="ARBA" id="ARBA00022741"/>
    </source>
</evidence>
<organism evidence="15 16">
    <name type="scientific">Alkalisalibacterium limincola</name>
    <dbReference type="NCBI Taxonomy" id="2699169"/>
    <lineage>
        <taxon>Bacteria</taxon>
        <taxon>Pseudomonadati</taxon>
        <taxon>Pseudomonadota</taxon>
        <taxon>Gammaproteobacteria</taxon>
        <taxon>Lysobacterales</taxon>
        <taxon>Lysobacteraceae</taxon>
        <taxon>Alkalisalibacterium</taxon>
    </lineage>
</organism>
<dbReference type="SMART" id="SM00450">
    <property type="entry name" value="RHOD"/>
    <property type="match status" value="1"/>
</dbReference>
<evidence type="ECO:0000256" key="12">
    <source>
        <dbReference type="ARBA" id="ARBA00075328"/>
    </source>
</evidence>
<dbReference type="PANTHER" id="PTHR10953">
    <property type="entry name" value="UBIQUITIN-ACTIVATING ENZYME E1"/>
    <property type="match status" value="1"/>
</dbReference>
<dbReference type="PANTHER" id="PTHR10953:SF102">
    <property type="entry name" value="ADENYLYLTRANSFERASE AND SULFURTRANSFERASE MOCS3"/>
    <property type="match status" value="1"/>
</dbReference>
<dbReference type="GO" id="GO:0008146">
    <property type="term" value="F:sulfotransferase activity"/>
    <property type="evidence" value="ECO:0007669"/>
    <property type="project" value="TreeGrafter"/>
</dbReference>
<evidence type="ECO:0000256" key="6">
    <source>
        <dbReference type="ARBA" id="ARBA00052218"/>
    </source>
</evidence>
<dbReference type="FunFam" id="3.40.50.720:FF:000033">
    <property type="entry name" value="Adenylyltransferase and sulfurtransferase MOCS3"/>
    <property type="match status" value="1"/>
</dbReference>
<dbReference type="InterPro" id="IPR045886">
    <property type="entry name" value="ThiF/MoeB/HesA"/>
</dbReference>
<keyword evidence="4" id="KW-0547">Nucleotide-binding</keyword>
<sequence>MDIPEITPAQALERVRAGAVLVDVREDGERAGGMAEGALGVARAALEAQPVQWLPDRDAEVLLLCAAGRRSMLAAQALAAQGYSRLASVAGGTSRWREEGLPMSAPTEGPDFLERYSRHLLLPEVGLEGQRRLARARVLMVGAGGLGSPIALYLAAAGVGHIRLVDDDVVDRSNLQRQVLHREAGIGRPKVASGAEAMSALNPNVTVEPVRARLSAANVEDLLRGHDLVIDGSDNFATRYLVNDACVNLGLPMVYGAVHRFEGQASVFWPAQPGGGGCCYRCLFPEPPPPEFAPNCSEAGVIGVLPGVVGLLQATEAVKLILGVGQSLSGRLLQFDALRMRFDELRLVRDPDCPACGERPRLKGYEDLPAGCALG</sequence>
<evidence type="ECO:0000256" key="9">
    <source>
        <dbReference type="ARBA" id="ARBA00066884"/>
    </source>
</evidence>
<name>A0A5C8KQ27_9GAMM</name>
<dbReference type="CDD" id="cd00158">
    <property type="entry name" value="RHOD"/>
    <property type="match status" value="1"/>
</dbReference>
<keyword evidence="16" id="KW-1185">Reference proteome</keyword>
<reference evidence="15 16" key="1">
    <citation type="submission" date="2019-08" db="EMBL/GenBank/DDBJ databases">
        <authorList>
            <person name="Karlyshev A.V."/>
        </authorList>
    </citation>
    <scope>NUCLEOTIDE SEQUENCE [LARGE SCALE GENOMIC DNA]</scope>
    <source>
        <strain evidence="15 16">Alg18-2.2</strain>
    </source>
</reference>
<feature type="domain" description="Rhodanese" evidence="14">
    <location>
        <begin position="15"/>
        <end position="105"/>
    </location>
</feature>
<gene>
    <name evidence="15" type="primary">moeB</name>
    <name evidence="15" type="ORF">FU658_08995</name>
</gene>
<dbReference type="OrthoDB" id="9804286at2"/>
<dbReference type="InterPro" id="IPR035985">
    <property type="entry name" value="Ubiquitin-activating_enz"/>
</dbReference>
<dbReference type="EC" id="2.7.7.80" evidence="9"/>